<evidence type="ECO:0000259" key="1">
    <source>
        <dbReference type="Pfam" id="PF00899"/>
    </source>
</evidence>
<dbReference type="STRING" id="697282.Mettu_2718"/>
<dbReference type="Pfam" id="PF00899">
    <property type="entry name" value="ThiF"/>
    <property type="match status" value="1"/>
</dbReference>
<dbReference type="AlphaFoldDB" id="G3IS84"/>
<organism evidence="3 4">
    <name type="scientific">Methylobacter tundripaludum (strain ATCC BAA-1195 / DSM 17260 / SV96)</name>
    <dbReference type="NCBI Taxonomy" id="697282"/>
    <lineage>
        <taxon>Bacteria</taxon>
        <taxon>Pseudomonadati</taxon>
        <taxon>Pseudomonadota</taxon>
        <taxon>Gammaproteobacteria</taxon>
        <taxon>Methylococcales</taxon>
        <taxon>Methylococcaceae</taxon>
        <taxon>Methylobacter</taxon>
    </lineage>
</organism>
<dbReference type="GO" id="GO:0061504">
    <property type="term" value="P:cyclic threonylcarbamoyladenosine biosynthetic process"/>
    <property type="evidence" value="ECO:0007669"/>
    <property type="project" value="TreeGrafter"/>
</dbReference>
<dbReference type="InterPro" id="IPR045886">
    <property type="entry name" value="ThiF/MoeB/HesA"/>
</dbReference>
<evidence type="ECO:0000313" key="4">
    <source>
        <dbReference type="Proteomes" id="UP000004664"/>
    </source>
</evidence>
<dbReference type="Pfam" id="PF14461">
    <property type="entry name" value="Prok-E2_B"/>
    <property type="match status" value="1"/>
</dbReference>
<reference evidence="3 4" key="1">
    <citation type="submission" date="2011-06" db="EMBL/GenBank/DDBJ databases">
        <title>Genomic sequence of Methylobacter tundripaludum SV96.</title>
        <authorList>
            <consortium name="US DOE Joint Genome Institute"/>
            <person name="Lucas S."/>
            <person name="Han J."/>
            <person name="Lapidus A."/>
            <person name="Cheng J.-F."/>
            <person name="Goodwin L."/>
            <person name="Pitluck S."/>
            <person name="Held B."/>
            <person name="Detter J.C."/>
            <person name="Han C."/>
            <person name="Tapia R."/>
            <person name="Land M."/>
            <person name="Hauser L."/>
            <person name="Kyrpides N."/>
            <person name="Ivanova N."/>
            <person name="Ovchinnikova G."/>
            <person name="Pagani I."/>
            <person name="Klotz M.G."/>
            <person name="Dispirito A.A."/>
            <person name="Murrell J.C."/>
            <person name="Dunfield P."/>
            <person name="Kalyuzhnaya M.G."/>
            <person name="Svenning M."/>
            <person name="Trotsenko Y.A."/>
            <person name="Stein L.Y."/>
            <person name="Woyke T."/>
        </authorList>
    </citation>
    <scope>NUCLEOTIDE SEQUENCE [LARGE SCALE GENOMIC DNA]</scope>
    <source>
        <strain evidence="4">ATCC BAA-1195 / DSM 17260 / SV96</strain>
    </source>
</reference>
<keyword evidence="4" id="KW-1185">Reference proteome</keyword>
<dbReference type="EMBL" id="JH109152">
    <property type="protein sequence ID" value="EGW23852.1"/>
    <property type="molecule type" value="Genomic_DNA"/>
</dbReference>
<dbReference type="SUPFAM" id="SSF69572">
    <property type="entry name" value="Activating enzymes of the ubiquitin-like proteins"/>
    <property type="match status" value="1"/>
</dbReference>
<dbReference type="PANTHER" id="PTHR43267:SF1">
    <property type="entry name" value="TRNA THREONYLCARBAMOYLADENOSINE DEHYDRATASE"/>
    <property type="match status" value="1"/>
</dbReference>
<dbReference type="InterPro" id="IPR035985">
    <property type="entry name" value="Ubiquitin-activating_enz"/>
</dbReference>
<evidence type="ECO:0000313" key="3">
    <source>
        <dbReference type="EMBL" id="EGW23852.1"/>
    </source>
</evidence>
<dbReference type="InterPro" id="IPR032701">
    <property type="entry name" value="Prok-E2_B_dom"/>
</dbReference>
<dbReference type="eggNOG" id="COG0476">
    <property type="taxonomic scope" value="Bacteria"/>
</dbReference>
<sequence>MTTAHQFAHNFLREKGFKRIPSTFLHKYEGIMPVKNTEFSLEISFYELDFIDFPEYRLLNIPEGLNPHLPHVEPDGSLCYLDKEFIYLDRYNPEDNFVLCFQCVENLLASYAENDTRKFSQDYADEFTAYWQGKFFAYIKSWNYPLQALMFDRYSILDNAKEKTEHEIIIFNNQQEANTWLKLRNAANTAHSNKTIPVIVTKLTQPKLIRLFEKWPLSSRQEFFAWLTAIDPSAAQSFISSLLTVIKNNRSSYVVLQTPGGNVGALIEIDKQIVEALKRSQNQRQNKKGNKPASPSSILLRKSLVKEKFFLINVRDASDSRITTRNQDKEFSLVGKKIALIGCGTVGSFTALLLAQLGAGIQDNTHKGVLALFDPDILMPDNLGRHVLNMSYVGENKALAMADFLTNQAVSNTINFIGNNKRFDVKNLALFSKYELIIDATGNEAFSTSLSHYYHRSETLNVLIHGWVIAAGKAVRAILDDRTGACYRCLRISNQDGELQERFKLFSKDKEPPDPIKRNCGNAYFPYASGASASAAALIQQLAIDYFSGNPSPRFRHSSLSLDVQHTKNCNPQKLDICPCCSKIL</sequence>
<dbReference type="GO" id="GO:0061503">
    <property type="term" value="F:tRNA threonylcarbamoyladenosine dehydratase"/>
    <property type="evidence" value="ECO:0007669"/>
    <property type="project" value="TreeGrafter"/>
</dbReference>
<dbReference type="InterPro" id="IPR000594">
    <property type="entry name" value="ThiF_NAD_FAD-bd"/>
</dbReference>
<dbReference type="PANTHER" id="PTHR43267">
    <property type="entry name" value="TRNA THREONYLCARBAMOYLADENOSINE DEHYDRATASE"/>
    <property type="match status" value="1"/>
</dbReference>
<name>G3IS84_METTV</name>
<gene>
    <name evidence="3" type="ORF">Mettu_2718</name>
</gene>
<dbReference type="HOGENOM" id="CLU_032708_1_0_6"/>
<dbReference type="Proteomes" id="UP000004664">
    <property type="component" value="Unassembled WGS sequence"/>
</dbReference>
<evidence type="ECO:0000259" key="2">
    <source>
        <dbReference type="Pfam" id="PF14461"/>
    </source>
</evidence>
<feature type="domain" description="Prokaryotic E2 family B" evidence="2">
    <location>
        <begin position="27"/>
        <end position="133"/>
    </location>
</feature>
<dbReference type="Gene3D" id="3.40.50.720">
    <property type="entry name" value="NAD(P)-binding Rossmann-like Domain"/>
    <property type="match status" value="1"/>
</dbReference>
<feature type="domain" description="THIF-type NAD/FAD binding fold" evidence="1">
    <location>
        <begin position="334"/>
        <end position="565"/>
    </location>
</feature>
<protein>
    <submittedName>
        <fullName evidence="3">UBA/THIF-type NAD/FAD binding protein</fullName>
    </submittedName>
</protein>
<accession>G3IS84</accession>
<proteinExistence type="predicted"/>
<dbReference type="GO" id="GO:0008641">
    <property type="term" value="F:ubiquitin-like modifier activating enzyme activity"/>
    <property type="evidence" value="ECO:0007669"/>
    <property type="project" value="InterPro"/>
</dbReference>